<evidence type="ECO:0000313" key="3">
    <source>
        <dbReference type="Proteomes" id="UP001239994"/>
    </source>
</evidence>
<dbReference type="PANTHER" id="PTHR46599">
    <property type="entry name" value="PIGGYBAC TRANSPOSABLE ELEMENT-DERIVED PROTEIN 4"/>
    <property type="match status" value="1"/>
</dbReference>
<evidence type="ECO:0000313" key="2">
    <source>
        <dbReference type="EMBL" id="KAK1791141.1"/>
    </source>
</evidence>
<evidence type="ECO:0000259" key="1">
    <source>
        <dbReference type="Pfam" id="PF13843"/>
    </source>
</evidence>
<organism evidence="2 3">
    <name type="scientific">Electrophorus voltai</name>
    <dbReference type="NCBI Taxonomy" id="2609070"/>
    <lineage>
        <taxon>Eukaryota</taxon>
        <taxon>Metazoa</taxon>
        <taxon>Chordata</taxon>
        <taxon>Craniata</taxon>
        <taxon>Vertebrata</taxon>
        <taxon>Euteleostomi</taxon>
        <taxon>Actinopterygii</taxon>
        <taxon>Neopterygii</taxon>
        <taxon>Teleostei</taxon>
        <taxon>Ostariophysi</taxon>
        <taxon>Gymnotiformes</taxon>
        <taxon>Gymnotoidei</taxon>
        <taxon>Gymnotidae</taxon>
        <taxon>Electrophorus</taxon>
    </lineage>
</organism>
<dbReference type="AlphaFoldDB" id="A0AAD8Z454"/>
<dbReference type="Pfam" id="PF13843">
    <property type="entry name" value="DDE_Tnp_1_7"/>
    <property type="match status" value="1"/>
</dbReference>
<gene>
    <name evidence="2" type="ORF">P4O66_002174</name>
</gene>
<keyword evidence="3" id="KW-1185">Reference proteome</keyword>
<proteinExistence type="predicted"/>
<dbReference type="PANTHER" id="PTHR46599:SF3">
    <property type="entry name" value="PIGGYBAC TRANSPOSABLE ELEMENT-DERIVED PROTEIN 4"/>
    <property type="match status" value="1"/>
</dbReference>
<reference evidence="2" key="1">
    <citation type="submission" date="2023-03" db="EMBL/GenBank/DDBJ databases">
        <title>Electrophorus voltai genome.</title>
        <authorList>
            <person name="Bian C."/>
        </authorList>
    </citation>
    <scope>NUCLEOTIDE SEQUENCE</scope>
    <source>
        <strain evidence="2">CB-2022</strain>
        <tissue evidence="2">Muscle</tissue>
    </source>
</reference>
<feature type="domain" description="PiggyBac transposable element-derived protein" evidence="1">
    <location>
        <begin position="1"/>
        <end position="141"/>
    </location>
</feature>
<sequence>MTGKRYEAINDQLRGKPGYDCLFRLKPLMEQILTACQAYYQPHQNIAMDKRMVATKARISMKQYIKDKLTKWGYKLFVLADSSNGYTCNFSVYEGKARKPSGKGPSFDSVVNLIYVPSLGTGYTVYVDNFYTSSLLFRHLHGIDLGLVELSGRIR</sequence>
<protein>
    <recommendedName>
        <fullName evidence="1">PiggyBac transposable element-derived protein domain-containing protein</fullName>
    </recommendedName>
</protein>
<dbReference type="InterPro" id="IPR029526">
    <property type="entry name" value="PGBD"/>
</dbReference>
<comment type="caution">
    <text evidence="2">The sequence shown here is derived from an EMBL/GenBank/DDBJ whole genome shotgun (WGS) entry which is preliminary data.</text>
</comment>
<dbReference type="Proteomes" id="UP001239994">
    <property type="component" value="Unassembled WGS sequence"/>
</dbReference>
<dbReference type="EMBL" id="JAROKS010000020">
    <property type="protein sequence ID" value="KAK1791141.1"/>
    <property type="molecule type" value="Genomic_DNA"/>
</dbReference>
<name>A0AAD8Z454_9TELE</name>
<accession>A0AAD8Z454</accession>